<feature type="domain" description="SP-RING-type" evidence="6">
    <location>
        <begin position="200"/>
        <end position="284"/>
    </location>
</feature>
<dbReference type="GO" id="GO:0016925">
    <property type="term" value="P:protein sumoylation"/>
    <property type="evidence" value="ECO:0007669"/>
    <property type="project" value="TreeGrafter"/>
</dbReference>
<dbReference type="InterPro" id="IPR013083">
    <property type="entry name" value="Znf_RING/FYVE/PHD"/>
</dbReference>
<evidence type="ECO:0000256" key="2">
    <source>
        <dbReference type="ARBA" id="ARBA00022771"/>
    </source>
</evidence>
<proteinExistence type="predicted"/>
<evidence type="ECO:0000256" key="5">
    <source>
        <dbReference type="SAM" id="MobiDB-lite"/>
    </source>
</evidence>
<evidence type="ECO:0000256" key="4">
    <source>
        <dbReference type="PROSITE-ProRule" id="PRU00452"/>
    </source>
</evidence>
<keyword evidence="3" id="KW-0862">Zinc</keyword>
<dbReference type="OrthoDB" id="432370at2759"/>
<dbReference type="PANTHER" id="PTHR10782:SF4">
    <property type="entry name" value="TONALLI, ISOFORM E"/>
    <property type="match status" value="1"/>
</dbReference>
<evidence type="ECO:0000259" key="6">
    <source>
        <dbReference type="PROSITE" id="PS51044"/>
    </source>
</evidence>
<feature type="region of interest" description="Disordered" evidence="5">
    <location>
        <begin position="527"/>
        <end position="548"/>
    </location>
</feature>
<dbReference type="PROSITE" id="PS51044">
    <property type="entry name" value="ZF_SP_RING"/>
    <property type="match status" value="1"/>
</dbReference>
<dbReference type="InterPro" id="IPR004181">
    <property type="entry name" value="Znf_MIZ"/>
</dbReference>
<reference evidence="7" key="1">
    <citation type="submission" date="2021-02" db="EMBL/GenBank/DDBJ databases">
        <authorList>
            <person name="Dougan E. K."/>
            <person name="Rhodes N."/>
            <person name="Thang M."/>
            <person name="Chan C."/>
        </authorList>
    </citation>
    <scope>NUCLEOTIDE SEQUENCE</scope>
</reference>
<dbReference type="EMBL" id="CAJNIZ010048081">
    <property type="protein sequence ID" value="CAE7781702.1"/>
    <property type="molecule type" value="Genomic_DNA"/>
</dbReference>
<keyword evidence="1" id="KW-0479">Metal-binding</keyword>
<keyword evidence="8" id="KW-1185">Reference proteome</keyword>
<dbReference type="Pfam" id="PF02891">
    <property type="entry name" value="zf-MIZ"/>
    <property type="match status" value="1"/>
</dbReference>
<dbReference type="GO" id="GO:0061665">
    <property type="term" value="F:SUMO ligase activity"/>
    <property type="evidence" value="ECO:0007669"/>
    <property type="project" value="TreeGrafter"/>
</dbReference>
<evidence type="ECO:0000256" key="1">
    <source>
        <dbReference type="ARBA" id="ARBA00022723"/>
    </source>
</evidence>
<feature type="compositionally biased region" description="Basic and acidic residues" evidence="5">
    <location>
        <begin position="416"/>
        <end position="437"/>
    </location>
</feature>
<comment type="caution">
    <text evidence="7">The sequence shown here is derived from an EMBL/GenBank/DDBJ whole genome shotgun (WGS) entry which is preliminary data.</text>
</comment>
<organism evidence="7 8">
    <name type="scientific">Symbiodinium pilosum</name>
    <name type="common">Dinoflagellate</name>
    <dbReference type="NCBI Taxonomy" id="2952"/>
    <lineage>
        <taxon>Eukaryota</taxon>
        <taxon>Sar</taxon>
        <taxon>Alveolata</taxon>
        <taxon>Dinophyceae</taxon>
        <taxon>Suessiales</taxon>
        <taxon>Symbiodiniaceae</taxon>
        <taxon>Symbiodinium</taxon>
    </lineage>
</organism>
<protein>
    <submittedName>
        <fullName evidence="7">Pli1 protein</fullName>
    </submittedName>
</protein>
<name>A0A812YIG2_SYMPI</name>
<dbReference type="GO" id="GO:0000785">
    <property type="term" value="C:chromatin"/>
    <property type="evidence" value="ECO:0007669"/>
    <property type="project" value="TreeGrafter"/>
</dbReference>
<dbReference type="PANTHER" id="PTHR10782">
    <property type="entry name" value="ZINC FINGER MIZ DOMAIN-CONTAINING PROTEIN"/>
    <property type="match status" value="1"/>
</dbReference>
<feature type="region of interest" description="Disordered" evidence="5">
    <location>
        <begin position="354"/>
        <end position="437"/>
    </location>
</feature>
<evidence type="ECO:0000313" key="8">
    <source>
        <dbReference type="Proteomes" id="UP000649617"/>
    </source>
</evidence>
<dbReference type="Proteomes" id="UP000649617">
    <property type="component" value="Unassembled WGS sequence"/>
</dbReference>
<evidence type="ECO:0000256" key="3">
    <source>
        <dbReference type="ARBA" id="ARBA00022833"/>
    </source>
</evidence>
<accession>A0A812YIG2</accession>
<dbReference type="AlphaFoldDB" id="A0A812YIG2"/>
<gene>
    <name evidence="7" type="primary">pli1</name>
    <name evidence="7" type="ORF">SPIL2461_LOCUS23246</name>
</gene>
<keyword evidence="2 4" id="KW-0863">Zinc-finger</keyword>
<dbReference type="Gene3D" id="3.30.40.10">
    <property type="entry name" value="Zinc/RING finger domain, C3HC4 (zinc finger)"/>
    <property type="match status" value="1"/>
</dbReference>
<dbReference type="GO" id="GO:0008270">
    <property type="term" value="F:zinc ion binding"/>
    <property type="evidence" value="ECO:0007669"/>
    <property type="project" value="UniProtKB-KW"/>
</dbReference>
<evidence type="ECO:0000313" key="7">
    <source>
        <dbReference type="EMBL" id="CAE7781702.1"/>
    </source>
</evidence>
<feature type="compositionally biased region" description="Basic and acidic residues" evidence="5">
    <location>
        <begin position="369"/>
        <end position="384"/>
    </location>
</feature>
<sequence length="694" mass="77899">MPLYNSTSSSSCGLCVPCRFKNCNPWLPAKKLLHWSTLKAGAPNIIKLPIMGFIEYRTGRLMPDHILEVRCLRVDAPEWRYELVHSWPSGISIFVGDRRVLVKKPDDEHFEAPGPFNLTDFVTRRPLEVNHPMQVNVAITAKKTEIWAVGFVLSLGVVRDEEISEQVVQQQPPHEDRMQLDLERVRLWVSEHRPDRVSKKDTLRCVEPPVLKLTCCTSLLRIERAARGSRCEHLQCFDLNSYIHTMRSIPPKHAWCCPICDQPAPLHQLRLDAFAQSVVDSTAANVTEVLVADNGKFEVSATEDLMQDSSDEEAIKAEQAVQAAAAAGITPSRPAPVLSQAELQQAALNLGRAFSAPKASPPPAAPAEVKPKAEPKAREREKPRSRSPRRGGQESPPQDEPVDKMKAWKVLQGLEKPPEKPKEERPEPLKEEPKKAEEAKCIGWLPDGAICSLCSKTVVEKGGVYCGRKRSSGDFAGCFQAICWKCMNKHRDKIGKIKTTKSEFSSLGVGAWWMHEKCMTPEDKKDYFGEDEEEEAEEVAKPKRPRKKFKDEEGYQTIGDLRCEGKEVVSEFVSALGMPRESDSCENMGPLLHSLVRFVKPRSCLEIGAGYTSAFLLQALEDNCKEMHFWESWRTSSKQSGPSPESWLVGISAELQRKSIWKAVFCIALTTSSTSTPQRQHFTRLPAVWDCNID</sequence>